<evidence type="ECO:0000256" key="3">
    <source>
        <dbReference type="ARBA" id="ARBA00022490"/>
    </source>
</evidence>
<comment type="subcellular location">
    <subcellularLocation>
        <location evidence="1">Cytoplasm</location>
        <location evidence="1">Cytoskeleton</location>
    </subcellularLocation>
</comment>
<proteinExistence type="inferred from homology"/>
<organism evidence="9">
    <name type="scientific">Caenorhabditis remanei</name>
    <name type="common">Caenorhabditis vulgaris</name>
    <dbReference type="NCBI Taxonomy" id="31234"/>
    <lineage>
        <taxon>Eukaryota</taxon>
        <taxon>Metazoa</taxon>
        <taxon>Ecdysozoa</taxon>
        <taxon>Nematoda</taxon>
        <taxon>Chromadorea</taxon>
        <taxon>Rhabditida</taxon>
        <taxon>Rhabditina</taxon>
        <taxon>Rhabditomorpha</taxon>
        <taxon>Rhabditoidea</taxon>
        <taxon>Rhabditidae</taxon>
        <taxon>Peloderinae</taxon>
        <taxon>Caenorhabditis</taxon>
    </lineage>
</organism>
<evidence type="ECO:0000256" key="4">
    <source>
        <dbReference type="ARBA" id="ARBA00023054"/>
    </source>
</evidence>
<keyword evidence="9" id="KW-1185">Reference proteome</keyword>
<dbReference type="OMA" id="EFEVRRC"/>
<dbReference type="GO" id="GO:0019904">
    <property type="term" value="F:protein domain specific binding"/>
    <property type="evidence" value="ECO:0007669"/>
    <property type="project" value="EnsemblMetazoa"/>
</dbReference>
<dbReference type="HOGENOM" id="CLU_071396_0_0_1"/>
<dbReference type="Pfam" id="PF05010">
    <property type="entry name" value="TACC_C"/>
    <property type="match status" value="1"/>
</dbReference>
<evidence type="ECO:0000313" key="8">
    <source>
        <dbReference type="EMBL" id="EFP09004.1"/>
    </source>
</evidence>
<dbReference type="STRING" id="31234.E3MU00"/>
<evidence type="ECO:0000259" key="7">
    <source>
        <dbReference type="Pfam" id="PF05010"/>
    </source>
</evidence>
<evidence type="ECO:0000256" key="6">
    <source>
        <dbReference type="SAM" id="Coils"/>
    </source>
</evidence>
<reference evidence="8" key="1">
    <citation type="submission" date="2007-07" db="EMBL/GenBank/DDBJ databases">
        <title>PCAP assembly of the Caenorhabditis remanei genome.</title>
        <authorList>
            <consortium name="The Caenorhabditis remanei Sequencing Consortium"/>
            <person name="Wilson R.K."/>
        </authorList>
    </citation>
    <scope>NUCLEOTIDE SEQUENCE [LARGE SCALE GENOMIC DNA]</scope>
    <source>
        <strain evidence="8">PB4641</strain>
    </source>
</reference>
<keyword evidence="5" id="KW-0206">Cytoskeleton</keyword>
<dbReference type="InterPro" id="IPR007707">
    <property type="entry name" value="TACC_C"/>
</dbReference>
<dbReference type="GO" id="GO:0000022">
    <property type="term" value="P:mitotic spindle elongation"/>
    <property type="evidence" value="ECO:0007669"/>
    <property type="project" value="EnsemblMetazoa"/>
</dbReference>
<dbReference type="Gene3D" id="1.10.287.1490">
    <property type="match status" value="1"/>
</dbReference>
<evidence type="ECO:0000256" key="5">
    <source>
        <dbReference type="ARBA" id="ARBA00023212"/>
    </source>
</evidence>
<dbReference type="GO" id="GO:0031113">
    <property type="term" value="P:regulation of microtubule polymerization"/>
    <property type="evidence" value="ECO:0007669"/>
    <property type="project" value="EnsemblMetazoa"/>
</dbReference>
<accession>E3MU00</accession>
<sequence length="336" mass="38703">MFLVEKIDLNSIFSMKFLFFAHFETEIDSSSNIGENFCFLHIFGWKNVFKLDFSLKNHVFLHFSHIFTRKLRISAISSQKKMDSTFTKEDGEETHVIDDVANEVVVPSEDVPIQKTEQKMQQFFMGFSRAEIIVMKHTVKYLTETMERLLYSNEFEVRRCATGEIVSQGRCHVNGAMNGNGGGASDEEVQKLLKERDAARSEAEKLHANYATLYAAYNQVREAANDIRTEFEDAREKLKLATAEIDEWQVKFMSIKENATNELERASREYEDLVQNHEENVKGLRLRAKRHAIELSSKNEEIDVLKKRVEELSAICDQLIEDVDLSDQMSAVSMDA</sequence>
<dbReference type="GO" id="GO:0007026">
    <property type="term" value="P:negative regulation of microtubule depolymerization"/>
    <property type="evidence" value="ECO:0007669"/>
    <property type="project" value="EnsemblMetazoa"/>
</dbReference>
<evidence type="ECO:0000313" key="9">
    <source>
        <dbReference type="Proteomes" id="UP000008281"/>
    </source>
</evidence>
<dbReference type="GO" id="GO:0000922">
    <property type="term" value="C:spindle pole"/>
    <property type="evidence" value="ECO:0007669"/>
    <property type="project" value="EnsemblMetazoa"/>
</dbReference>
<dbReference type="GO" id="GO:0005813">
    <property type="term" value="C:centrosome"/>
    <property type="evidence" value="ECO:0007669"/>
    <property type="project" value="EnsemblMetazoa"/>
</dbReference>
<keyword evidence="3" id="KW-0963">Cytoplasm</keyword>
<dbReference type="eggNOG" id="ENOG502TKNX">
    <property type="taxonomic scope" value="Eukaryota"/>
</dbReference>
<dbReference type="OrthoDB" id="10255048at2759"/>
<dbReference type="GO" id="GO:0051301">
    <property type="term" value="P:cell division"/>
    <property type="evidence" value="ECO:0007669"/>
    <property type="project" value="EnsemblMetazoa"/>
</dbReference>
<dbReference type="GO" id="GO:0030953">
    <property type="term" value="P:astral microtubule organization"/>
    <property type="evidence" value="ECO:0007669"/>
    <property type="project" value="EnsemblMetazoa"/>
</dbReference>
<feature type="coiled-coil region" evidence="6">
    <location>
        <begin position="189"/>
        <end position="322"/>
    </location>
</feature>
<dbReference type="FunCoup" id="E3MU00">
    <property type="interactions" value="22"/>
</dbReference>
<feature type="domain" description="Transforming acidic coiled-coil-containing protein C-terminal" evidence="7">
    <location>
        <begin position="185"/>
        <end position="320"/>
    </location>
</feature>
<gene>
    <name evidence="8" type="primary">Cre-tac-1</name>
    <name evidence="8" type="ORF">CRE_22530</name>
</gene>
<dbReference type="Proteomes" id="UP000008281">
    <property type="component" value="Unassembled WGS sequence"/>
</dbReference>
<keyword evidence="4 6" id="KW-0175">Coiled coil</keyword>
<dbReference type="AlphaFoldDB" id="E3MU00"/>
<dbReference type="GO" id="GO:0035046">
    <property type="term" value="P:pronuclear migration"/>
    <property type="evidence" value="ECO:0007669"/>
    <property type="project" value="EnsemblMetazoa"/>
</dbReference>
<dbReference type="GO" id="GO:0051321">
    <property type="term" value="P:meiotic cell cycle"/>
    <property type="evidence" value="ECO:0007669"/>
    <property type="project" value="EnsemblMetazoa"/>
</dbReference>
<name>E3MU00_CAERE</name>
<comment type="similarity">
    <text evidence="2">Belongs to the TACC family.</text>
</comment>
<evidence type="ECO:0000256" key="2">
    <source>
        <dbReference type="ARBA" id="ARBA00009423"/>
    </source>
</evidence>
<dbReference type="GO" id="GO:1990498">
    <property type="term" value="C:mitotic spindle microtubule"/>
    <property type="evidence" value="ECO:0007669"/>
    <property type="project" value="EnsemblMetazoa"/>
</dbReference>
<dbReference type="EMBL" id="DS268478">
    <property type="protein sequence ID" value="EFP09004.1"/>
    <property type="molecule type" value="Genomic_DNA"/>
</dbReference>
<dbReference type="GO" id="GO:0000776">
    <property type="term" value="C:kinetochore"/>
    <property type="evidence" value="ECO:0007669"/>
    <property type="project" value="EnsemblMetazoa"/>
</dbReference>
<dbReference type="GO" id="GO:0009792">
    <property type="term" value="P:embryo development ending in birth or egg hatching"/>
    <property type="evidence" value="ECO:0007669"/>
    <property type="project" value="EnsemblMetazoa"/>
</dbReference>
<evidence type="ECO:0000256" key="1">
    <source>
        <dbReference type="ARBA" id="ARBA00004245"/>
    </source>
</evidence>
<dbReference type="GO" id="GO:0061673">
    <property type="term" value="C:mitotic spindle astral microtubule"/>
    <property type="evidence" value="ECO:0007669"/>
    <property type="project" value="EnsemblMetazoa"/>
</dbReference>
<protein>
    <submittedName>
        <fullName evidence="8">CRE-TAC-1 protein</fullName>
    </submittedName>
</protein>
<dbReference type="InParanoid" id="E3MU00"/>